<evidence type="ECO:0000256" key="2">
    <source>
        <dbReference type="SAM" id="MobiDB-lite"/>
    </source>
</evidence>
<dbReference type="EMBL" id="AGNL01013983">
    <property type="protein sequence ID" value="EJK66918.1"/>
    <property type="molecule type" value="Genomic_DNA"/>
</dbReference>
<gene>
    <name evidence="3" type="ORF">THAOC_12110</name>
</gene>
<dbReference type="AlphaFoldDB" id="K0SKS8"/>
<proteinExistence type="predicted"/>
<feature type="compositionally biased region" description="Polar residues" evidence="2">
    <location>
        <begin position="1172"/>
        <end position="1183"/>
    </location>
</feature>
<feature type="coiled-coil region" evidence="1">
    <location>
        <begin position="1199"/>
        <end position="1245"/>
    </location>
</feature>
<name>K0SKS8_THAOC</name>
<reference evidence="3 4" key="1">
    <citation type="journal article" date="2012" name="Genome Biol.">
        <title>Genome and low-iron response of an oceanic diatom adapted to chronic iron limitation.</title>
        <authorList>
            <person name="Lommer M."/>
            <person name="Specht M."/>
            <person name="Roy A.S."/>
            <person name="Kraemer L."/>
            <person name="Andreson R."/>
            <person name="Gutowska M.A."/>
            <person name="Wolf J."/>
            <person name="Bergner S.V."/>
            <person name="Schilhabel M.B."/>
            <person name="Klostermeier U.C."/>
            <person name="Beiko R.G."/>
            <person name="Rosenstiel P."/>
            <person name="Hippler M."/>
            <person name="Laroche J."/>
        </authorList>
    </citation>
    <scope>NUCLEOTIDE SEQUENCE [LARGE SCALE GENOMIC DNA]</scope>
    <source>
        <strain evidence="3 4">CCMP1005</strain>
    </source>
</reference>
<organism evidence="3 4">
    <name type="scientific">Thalassiosira oceanica</name>
    <name type="common">Marine diatom</name>
    <dbReference type="NCBI Taxonomy" id="159749"/>
    <lineage>
        <taxon>Eukaryota</taxon>
        <taxon>Sar</taxon>
        <taxon>Stramenopiles</taxon>
        <taxon>Ochrophyta</taxon>
        <taxon>Bacillariophyta</taxon>
        <taxon>Coscinodiscophyceae</taxon>
        <taxon>Thalassiosirophycidae</taxon>
        <taxon>Thalassiosirales</taxon>
        <taxon>Thalassiosiraceae</taxon>
        <taxon>Thalassiosira</taxon>
    </lineage>
</organism>
<dbReference type="Proteomes" id="UP000266841">
    <property type="component" value="Unassembled WGS sequence"/>
</dbReference>
<comment type="caution">
    <text evidence="3">The sequence shown here is derived from an EMBL/GenBank/DDBJ whole genome shotgun (WGS) entry which is preliminary data.</text>
</comment>
<protein>
    <submittedName>
        <fullName evidence="3">Uncharacterized protein</fullName>
    </submittedName>
</protein>
<evidence type="ECO:0000313" key="4">
    <source>
        <dbReference type="Proteomes" id="UP000266841"/>
    </source>
</evidence>
<feature type="region of interest" description="Disordered" evidence="2">
    <location>
        <begin position="1147"/>
        <end position="1189"/>
    </location>
</feature>
<sequence>MVRSQAELTGRLDTVSKQMRLRGSNIEAFELSAALSELRDIAESNIDHMQSFKDRLESGNLNELLGLADPSNNLEGFPRAQSGLGSLGNEADPPVRADGSTMDPLQFDDEIKSQIVGAIKSNVPDYAMQASQEVIDQINLVSSSGQRRLRAAQSAPNVGSREYVIPPLGMDGLGRFTQSGRKDRFQIIQDVLMKHMPDEQKEKHQANHQLRILHLQSQHGLCHPQCQPDDASCNAAKLLECMRDLRPYDLAVLLTKGYIVTSPSDEHFGSFSVDETKKNQSRPFPDLHLFGAENKIPQIYNRMLTSGIYFHVFHPQNCPAGTEIPERECLVAGNGLFSGRLSGLDDQDQGVQFHLNLVKDCGCTYDNSRPGGSKIGFGRAPSCSKTASSARNANTKAHICKIRIPDPNPPAKETMCGCPSCTERVLQREACDTNSGCNFCKARIEYLMHNKGKGDIEACRAVATESIGGVIKCGECDPDTCNTGGPTPPSLYFKDALKIFVSACDPQLGGCTTPNSITYQLNVTDVCDAVETPIKLSFAAIKKKLDPPGEGDGCVHRINLLYIHNFRNSSLSNSQSQRSESFKRLEFDCTLSKVFFQGDTCKLVSYSACAEFIKDLERLYQYRDESTFPDATNPMKKQGAKVDLSTAYGNEVYKFARFPYGFEFENNRDDAGNVRWGDIFGVLRPGEHEQNYNYLYRTLHNDFPDFPGELQHRNWYNTTIWELDSSGGCYSGLVDPAGIGVEGFGTKLMEYCDESLSFLVGHATSAGTVRNLATELQIHQHDANRMYDPETMECIEYGKLHTWISREACTNSLGHWSRHACIKLEECIGNRPKVGDPSFSSEFEKYVVEFAISDARNQTQCSNARTKMGYSADYEDDVAICNYFEEMLCGGHFHTVDAVVNATDEKPGTHPIKFHEPKLDNPAWDRQATINALEDAITALEYTEKIETNLAEIALETLKDECDAMQDAIGLFPNPLKIACDTTETIFAVTKNALNSALSAENKAKPSYDVLVHGNLIATAKYVQYAFGEVNYNTWNVAEESRDFLKHYLDQIYSNTGRYTLCVVQRSACEVGHLINHETSPNKCADCSLEQLHVTQSQVALTTSATTPKQQTLKSPKSILQHILDVEESLGGKVDLIMNELGIDVDATRSNNPAGPSPPSPGPPGRRHKSNKFASRQKSSKSAKNTENDLFTRRLHETQTDIKNEVSEVSKEIAKLENKLSAKLENKLSALESKLENKVDGLENKLGIIMDIILKKMDTDESSTVVAKQAWK</sequence>
<keyword evidence="4" id="KW-1185">Reference proteome</keyword>
<accession>K0SKS8</accession>
<keyword evidence="1" id="KW-0175">Coiled coil</keyword>
<feature type="compositionally biased region" description="Pro residues" evidence="2">
    <location>
        <begin position="1155"/>
        <end position="1164"/>
    </location>
</feature>
<evidence type="ECO:0000313" key="3">
    <source>
        <dbReference type="EMBL" id="EJK66918.1"/>
    </source>
</evidence>
<evidence type="ECO:0000256" key="1">
    <source>
        <dbReference type="SAM" id="Coils"/>
    </source>
</evidence>